<feature type="domain" description="NAD(P)-binding" evidence="1">
    <location>
        <begin position="12"/>
        <end position="317"/>
    </location>
</feature>
<name>A0A1G5CFT0_9HYPH</name>
<dbReference type="EMBL" id="FMVJ01000002">
    <property type="protein sequence ID" value="SCY01171.1"/>
    <property type="molecule type" value="Genomic_DNA"/>
</dbReference>
<dbReference type="Proteomes" id="UP000199569">
    <property type="component" value="Unassembled WGS sequence"/>
</dbReference>
<dbReference type="Pfam" id="PF16363">
    <property type="entry name" value="GDP_Man_Dehyd"/>
    <property type="match status" value="1"/>
</dbReference>
<dbReference type="SUPFAM" id="SSF51735">
    <property type="entry name" value="NAD(P)-binding Rossmann-fold domains"/>
    <property type="match status" value="1"/>
</dbReference>
<gene>
    <name evidence="2" type="ORF">SAMN02927923_00556</name>
</gene>
<keyword evidence="3" id="KW-1185">Reference proteome</keyword>
<sequence>MVTCSAPGMRVLVTGAGGFVGSWLLRALRSKLSSVDQVYALGHTNAVAIASTNESSVLCDLIDAEAISALIASIQPTCVVHLAGVTAVQDARRSPRRAWEVNLSGTMNVAEAVLRFAPRAKVIFAGTSEVYGGTFGWWDGPVDESAPLDPTNAYAASKAAADLMIGQMVREGLNAVRFRPFNHTGPGQSDTFVVPAFASQIARIEKGVQKPVIEVGNLDAERDFLDVRDVVAAYILALFQEVPNLYGKVFNLASGSPRRVGDILEELVSQATVPIQIRQDPARLRPSDTPVTTGDASAARGLLGWQPTIPWEVTVRDVMSYWRTSL</sequence>
<accession>A0A1G5CFT0</accession>
<dbReference type="InterPro" id="IPR036291">
    <property type="entry name" value="NAD(P)-bd_dom_sf"/>
</dbReference>
<dbReference type="Gene3D" id="3.40.50.720">
    <property type="entry name" value="NAD(P)-binding Rossmann-like Domain"/>
    <property type="match status" value="1"/>
</dbReference>
<protein>
    <submittedName>
        <fullName evidence="2">Nucleoside-diphosphate-sugar epimerase</fullName>
    </submittedName>
</protein>
<evidence type="ECO:0000313" key="3">
    <source>
        <dbReference type="Proteomes" id="UP000199569"/>
    </source>
</evidence>
<organism evidence="2 3">
    <name type="scientific">Microvirga guangxiensis</name>
    <dbReference type="NCBI Taxonomy" id="549386"/>
    <lineage>
        <taxon>Bacteria</taxon>
        <taxon>Pseudomonadati</taxon>
        <taxon>Pseudomonadota</taxon>
        <taxon>Alphaproteobacteria</taxon>
        <taxon>Hyphomicrobiales</taxon>
        <taxon>Methylobacteriaceae</taxon>
        <taxon>Microvirga</taxon>
    </lineage>
</organism>
<evidence type="ECO:0000259" key="1">
    <source>
        <dbReference type="Pfam" id="PF16363"/>
    </source>
</evidence>
<dbReference type="Gene3D" id="3.90.25.10">
    <property type="entry name" value="UDP-galactose 4-epimerase, domain 1"/>
    <property type="match status" value="1"/>
</dbReference>
<dbReference type="InterPro" id="IPR016040">
    <property type="entry name" value="NAD(P)-bd_dom"/>
</dbReference>
<proteinExistence type="predicted"/>
<dbReference type="PANTHER" id="PTHR43000">
    <property type="entry name" value="DTDP-D-GLUCOSE 4,6-DEHYDRATASE-RELATED"/>
    <property type="match status" value="1"/>
</dbReference>
<dbReference type="STRING" id="549386.SAMN02927923_00556"/>
<evidence type="ECO:0000313" key="2">
    <source>
        <dbReference type="EMBL" id="SCY01171.1"/>
    </source>
</evidence>
<reference evidence="2 3" key="1">
    <citation type="submission" date="2016-10" db="EMBL/GenBank/DDBJ databases">
        <authorList>
            <person name="de Groot N.N."/>
        </authorList>
    </citation>
    <scope>NUCLEOTIDE SEQUENCE [LARGE SCALE GENOMIC DNA]</scope>
    <source>
        <strain evidence="2 3">CGMCC 1.7666</strain>
    </source>
</reference>
<dbReference type="AlphaFoldDB" id="A0A1G5CFT0"/>